<keyword evidence="7" id="KW-0966">Cell projection</keyword>
<evidence type="ECO:0000256" key="8">
    <source>
        <dbReference type="ARBA" id="ARBA00058296"/>
    </source>
</evidence>
<dbReference type="PANTHER" id="PTHR23356">
    <property type="entry name" value="DPY30-RELATED"/>
    <property type="match status" value="1"/>
</dbReference>
<sequence>MTKMDDPTGGMDTEYLKTHLGDCLSSALAEVIEKRPADPIEYIAQWLYKFKENEAHYKMEAELAAQLIVERNEAEREKEIQEKMREEAEKIAQLEAEQKKALEPEPEPEDTNLQPVPSKDRSALPGAPNLETVPEGEEAAEDEDARGSKVDGEVAAEQPQNEENVNDTSADAAGVETTQADEAETGGVTVEVSEQGETEGGAEEPAAAPDETKEETEAS</sequence>
<protein>
    <recommendedName>
        <fullName evidence="10">DPY30 domain-containing protein 1</fullName>
    </recommendedName>
</protein>
<dbReference type="OrthoDB" id="432281at2759"/>
<evidence type="ECO:0000256" key="3">
    <source>
        <dbReference type="ARBA" id="ARBA00022490"/>
    </source>
</evidence>
<dbReference type="Pfam" id="PF05186">
    <property type="entry name" value="Dpy-30"/>
    <property type="match status" value="1"/>
</dbReference>
<evidence type="ECO:0000313" key="12">
    <source>
        <dbReference type="EMBL" id="KAJ8022671.1"/>
    </source>
</evidence>
<comment type="caution">
    <text evidence="12">The sequence shown here is derived from an EMBL/GenBank/DDBJ whole genome shotgun (WGS) entry which is preliminary data.</text>
</comment>
<dbReference type="InterPro" id="IPR037856">
    <property type="entry name" value="Sdc1/DPY30"/>
</dbReference>
<keyword evidence="13" id="KW-1185">Reference proteome</keyword>
<evidence type="ECO:0000256" key="10">
    <source>
        <dbReference type="ARBA" id="ARBA00068754"/>
    </source>
</evidence>
<name>A0A9Q1BCH5_HOLLE</name>
<comment type="subunit">
    <text evidence="9">Component of the axonemal radial spoke complex 1 (RS1), at least composed of spoke head proteins RSPH1, RSPH3, RSPH9 and the cilia-specific component RSPH4A or sperm-specific component RSPH6A, spoke stalk proteins RSPH14, DNAJB13, DYDC1, ROPN1L and NME5, and the anchor protein IQUB. Interacts with SH3GL3.</text>
</comment>
<evidence type="ECO:0000256" key="11">
    <source>
        <dbReference type="SAM" id="MobiDB-lite"/>
    </source>
</evidence>
<comment type="subcellular location">
    <subcellularLocation>
        <location evidence="1">Cytoplasm</location>
        <location evidence="1">Cytoskeleton</location>
        <location evidence="1">Flagellum axoneme</location>
    </subcellularLocation>
</comment>
<keyword evidence="6" id="KW-0206">Cytoskeleton</keyword>
<dbReference type="Gene3D" id="1.20.890.10">
    <property type="entry name" value="cAMP-dependent protein kinase regulatory subunit, dimerization-anchoring domain"/>
    <property type="match status" value="1"/>
</dbReference>
<comment type="function">
    <text evidence="8">Functions as part of axonemal radial spoke complexes that play an important part in the motility of sperm and cilia. Plays a crucial role during acrosome biogenesis.</text>
</comment>
<evidence type="ECO:0000256" key="1">
    <source>
        <dbReference type="ARBA" id="ARBA00004611"/>
    </source>
</evidence>
<comment type="similarity">
    <text evidence="2">Belongs to the dpy-30 family.</text>
</comment>
<dbReference type="InterPro" id="IPR007858">
    <property type="entry name" value="Dpy-30_motif"/>
</dbReference>
<evidence type="ECO:0000313" key="13">
    <source>
        <dbReference type="Proteomes" id="UP001152320"/>
    </source>
</evidence>
<evidence type="ECO:0000256" key="5">
    <source>
        <dbReference type="ARBA" id="ARBA00023069"/>
    </source>
</evidence>
<feature type="region of interest" description="Disordered" evidence="11">
    <location>
        <begin position="92"/>
        <end position="219"/>
    </location>
</feature>
<dbReference type="EMBL" id="JAIZAY010000020">
    <property type="protein sequence ID" value="KAJ8022671.1"/>
    <property type="molecule type" value="Genomic_DNA"/>
</dbReference>
<dbReference type="FunFam" id="1.20.890.10:FF:000009">
    <property type="entry name" value="DPY30 domain-containing protein 1"/>
    <property type="match status" value="1"/>
</dbReference>
<gene>
    <name evidence="12" type="ORF">HOLleu_37635</name>
</gene>
<dbReference type="CDD" id="cd22966">
    <property type="entry name" value="DD_DYDC-like"/>
    <property type="match status" value="1"/>
</dbReference>
<feature type="compositionally biased region" description="Acidic residues" evidence="11">
    <location>
        <begin position="134"/>
        <end position="144"/>
    </location>
</feature>
<dbReference type="AlphaFoldDB" id="A0A9Q1BCH5"/>
<dbReference type="Proteomes" id="UP001152320">
    <property type="component" value="Chromosome 20"/>
</dbReference>
<evidence type="ECO:0000256" key="7">
    <source>
        <dbReference type="ARBA" id="ARBA00023273"/>
    </source>
</evidence>
<reference evidence="12" key="1">
    <citation type="submission" date="2021-10" db="EMBL/GenBank/DDBJ databases">
        <title>Tropical sea cucumber genome reveals ecological adaptation and Cuvierian tubules defense mechanism.</title>
        <authorList>
            <person name="Chen T."/>
        </authorList>
    </citation>
    <scope>NUCLEOTIDE SEQUENCE</scope>
    <source>
        <strain evidence="12">Nanhai2018</strain>
        <tissue evidence="12">Muscle</tissue>
    </source>
</reference>
<dbReference type="PANTHER" id="PTHR23356:SF16">
    <property type="entry name" value="DPY30 DOMAIN CONTAINING 2"/>
    <property type="match status" value="1"/>
</dbReference>
<evidence type="ECO:0000256" key="9">
    <source>
        <dbReference type="ARBA" id="ARBA00062391"/>
    </source>
</evidence>
<feature type="compositionally biased region" description="Basic and acidic residues" evidence="11">
    <location>
        <begin position="92"/>
        <end position="103"/>
    </location>
</feature>
<keyword evidence="5" id="KW-0969">Cilium</keyword>
<dbReference type="GO" id="GO:0048188">
    <property type="term" value="C:Set1C/COMPASS complex"/>
    <property type="evidence" value="ECO:0007669"/>
    <property type="project" value="InterPro"/>
</dbReference>
<dbReference type="InterPro" id="IPR049630">
    <property type="entry name" value="DYDC-like_DD"/>
</dbReference>
<accession>A0A9Q1BCH5</accession>
<proteinExistence type="inferred from homology"/>
<evidence type="ECO:0000256" key="4">
    <source>
        <dbReference type="ARBA" id="ARBA00022846"/>
    </source>
</evidence>
<evidence type="ECO:0000256" key="2">
    <source>
        <dbReference type="ARBA" id="ARBA00010849"/>
    </source>
</evidence>
<keyword evidence="4" id="KW-0282">Flagellum</keyword>
<organism evidence="12 13">
    <name type="scientific">Holothuria leucospilota</name>
    <name type="common">Black long sea cucumber</name>
    <name type="synonym">Mertensiothuria leucospilota</name>
    <dbReference type="NCBI Taxonomy" id="206669"/>
    <lineage>
        <taxon>Eukaryota</taxon>
        <taxon>Metazoa</taxon>
        <taxon>Echinodermata</taxon>
        <taxon>Eleutherozoa</taxon>
        <taxon>Echinozoa</taxon>
        <taxon>Holothuroidea</taxon>
        <taxon>Aspidochirotacea</taxon>
        <taxon>Aspidochirotida</taxon>
        <taxon>Holothuriidae</taxon>
        <taxon>Holothuria</taxon>
    </lineage>
</organism>
<feature type="compositionally biased region" description="Polar residues" evidence="11">
    <location>
        <begin position="158"/>
        <end position="169"/>
    </location>
</feature>
<evidence type="ECO:0000256" key="6">
    <source>
        <dbReference type="ARBA" id="ARBA00023212"/>
    </source>
</evidence>
<keyword evidence="3" id="KW-0963">Cytoplasm</keyword>